<name>A0A8S2U322_9BILA</name>
<dbReference type="EMBL" id="CAJOBA010060264">
    <property type="protein sequence ID" value="CAF4322387.1"/>
    <property type="molecule type" value="Genomic_DNA"/>
</dbReference>
<feature type="compositionally biased region" description="Polar residues" evidence="1">
    <location>
        <begin position="10"/>
        <end position="27"/>
    </location>
</feature>
<evidence type="ECO:0000313" key="2">
    <source>
        <dbReference type="EMBL" id="CAF4322387.1"/>
    </source>
</evidence>
<dbReference type="AlphaFoldDB" id="A0A8S2U322"/>
<feature type="non-terminal residue" evidence="2">
    <location>
        <position position="1"/>
    </location>
</feature>
<protein>
    <submittedName>
        <fullName evidence="2">Uncharacterized protein</fullName>
    </submittedName>
</protein>
<evidence type="ECO:0000256" key="1">
    <source>
        <dbReference type="SAM" id="MobiDB-lite"/>
    </source>
</evidence>
<proteinExistence type="predicted"/>
<organism evidence="2 3">
    <name type="scientific">Didymodactylos carnosus</name>
    <dbReference type="NCBI Taxonomy" id="1234261"/>
    <lineage>
        <taxon>Eukaryota</taxon>
        <taxon>Metazoa</taxon>
        <taxon>Spiralia</taxon>
        <taxon>Gnathifera</taxon>
        <taxon>Rotifera</taxon>
        <taxon>Eurotatoria</taxon>
        <taxon>Bdelloidea</taxon>
        <taxon>Philodinida</taxon>
        <taxon>Philodinidae</taxon>
        <taxon>Didymodactylos</taxon>
    </lineage>
</organism>
<accession>A0A8S2U322</accession>
<sequence length="555" mass="63075">STDEDDGNSIKMSSQPSPETTIIRQNRNTANTTVLEQRTLTTVSQSTLNDSAEGDDEAFHVVHHQRRRLQSREAQNEQFFDATTSPSLPTSVSKISKEAERFSCEFRFPPVKISFSNINVLFTDQITRQFIVELKRRNIRTPNLVSFWRIDSTKKYLFVYGDNREAFSQLIMNDTYPSSIYDQQFNIEQPKSIPSQMSVLAMGVSCQLSEVEVLADVQEQYASGDVVLFGCPASNRTRNVKVNFRDSRDYTKCLNNGFIYVNHLKPIMKRYLGTPRVMLCSKYQGYGHFRAKCTSAHEYCAVCSAERSLDSPHVCTNVTKCRNCGGDHSYAYSQCTALLQYRRELIEQLLEKDMIPNHVHIPKAFRSRLERVFPLTPAQNRVTSNVKQQVNRKVSPMKSSSVRQAQLLTYTNVLNGTNSGEDSPIRSCNVKNHMQHYQQQLSDINKAHVDTMLNLSNQINMLSVKVDCVSSKVEQMNHLVSKVVIPCVSTLAHSLVKLNEKLSCMEGKPDRQTVSLLGIEAEAESEKVRRMTKCLEEAVTVTETSFFKVQGFFQV</sequence>
<gene>
    <name evidence="2" type="ORF">TMI583_LOCUS39644</name>
</gene>
<feature type="region of interest" description="Disordered" evidence="1">
    <location>
        <begin position="1"/>
        <end position="27"/>
    </location>
</feature>
<evidence type="ECO:0000313" key="3">
    <source>
        <dbReference type="Proteomes" id="UP000682733"/>
    </source>
</evidence>
<reference evidence="2" key="1">
    <citation type="submission" date="2021-02" db="EMBL/GenBank/DDBJ databases">
        <authorList>
            <person name="Nowell W R."/>
        </authorList>
    </citation>
    <scope>NUCLEOTIDE SEQUENCE</scope>
</reference>
<comment type="caution">
    <text evidence="2">The sequence shown here is derived from an EMBL/GenBank/DDBJ whole genome shotgun (WGS) entry which is preliminary data.</text>
</comment>
<dbReference type="Proteomes" id="UP000682733">
    <property type="component" value="Unassembled WGS sequence"/>
</dbReference>